<sequence>KNITSSMNISPAMEMVEQSKETLSRLHVYREPNRLECRADGFYPPPVSFSWTRAGREIQAPIQTDGEQTPDGYYTAVGNMTFYPSSEDQNVTFGCKVSHNGSNQERDFPLNITCE</sequence>
<dbReference type="STRING" id="94237.ENSMMOP00000001883"/>
<evidence type="ECO:0000313" key="4">
    <source>
        <dbReference type="Proteomes" id="UP000261620"/>
    </source>
</evidence>
<dbReference type="CDD" id="cd00098">
    <property type="entry name" value="IgC1"/>
    <property type="match status" value="1"/>
</dbReference>
<keyword evidence="4" id="KW-1185">Reference proteome</keyword>
<protein>
    <recommendedName>
        <fullName evidence="2">Ig-like domain-containing protein</fullName>
    </recommendedName>
</protein>
<dbReference type="PANTHER" id="PTHR23411">
    <property type="entry name" value="TAPASIN"/>
    <property type="match status" value="1"/>
</dbReference>
<dbReference type="Gene3D" id="2.60.40.10">
    <property type="entry name" value="Immunoglobulins"/>
    <property type="match status" value="1"/>
</dbReference>
<proteinExistence type="predicted"/>
<keyword evidence="1" id="KW-0393">Immunoglobulin domain</keyword>
<dbReference type="InterPro" id="IPR013783">
    <property type="entry name" value="Ig-like_fold"/>
</dbReference>
<dbReference type="InterPro" id="IPR003597">
    <property type="entry name" value="Ig_C1-set"/>
</dbReference>
<dbReference type="Proteomes" id="UP000261620">
    <property type="component" value="Unplaced"/>
</dbReference>
<evidence type="ECO:0000313" key="3">
    <source>
        <dbReference type="Ensembl" id="ENSMMOP00000001883.1"/>
    </source>
</evidence>
<dbReference type="InterPro" id="IPR036179">
    <property type="entry name" value="Ig-like_dom_sf"/>
</dbReference>
<feature type="domain" description="Ig-like" evidence="2">
    <location>
        <begin position="11"/>
        <end position="111"/>
    </location>
</feature>
<dbReference type="OMA" id="NISPAME"/>
<dbReference type="Ensembl" id="ENSMMOT00000001918.1">
    <property type="protein sequence ID" value="ENSMMOP00000001883.1"/>
    <property type="gene ID" value="ENSMMOG00000001584.1"/>
</dbReference>
<dbReference type="SMART" id="SM00407">
    <property type="entry name" value="IGc1"/>
    <property type="match status" value="1"/>
</dbReference>
<reference evidence="3" key="1">
    <citation type="submission" date="2025-08" db="UniProtKB">
        <authorList>
            <consortium name="Ensembl"/>
        </authorList>
    </citation>
    <scope>IDENTIFICATION</scope>
</reference>
<dbReference type="InterPro" id="IPR050380">
    <property type="entry name" value="Immune_Resp_Modulators"/>
</dbReference>
<dbReference type="SUPFAM" id="SSF48726">
    <property type="entry name" value="Immunoglobulin"/>
    <property type="match status" value="1"/>
</dbReference>
<dbReference type="PROSITE" id="PS50835">
    <property type="entry name" value="IG_LIKE"/>
    <property type="match status" value="1"/>
</dbReference>
<dbReference type="InterPro" id="IPR007110">
    <property type="entry name" value="Ig-like_dom"/>
</dbReference>
<dbReference type="Pfam" id="PF07654">
    <property type="entry name" value="C1-set"/>
    <property type="match status" value="1"/>
</dbReference>
<reference evidence="3" key="2">
    <citation type="submission" date="2025-09" db="UniProtKB">
        <authorList>
            <consortium name="Ensembl"/>
        </authorList>
    </citation>
    <scope>IDENTIFICATION</scope>
</reference>
<dbReference type="AlphaFoldDB" id="A0A3Q3VMQ4"/>
<accession>A0A3Q3VMQ4</accession>
<name>A0A3Q3VMQ4_MOLML</name>
<evidence type="ECO:0000259" key="2">
    <source>
        <dbReference type="PROSITE" id="PS50835"/>
    </source>
</evidence>
<evidence type="ECO:0000256" key="1">
    <source>
        <dbReference type="ARBA" id="ARBA00023319"/>
    </source>
</evidence>
<organism evidence="3 4">
    <name type="scientific">Mola mola</name>
    <name type="common">Ocean sunfish</name>
    <name type="synonym">Tetraodon mola</name>
    <dbReference type="NCBI Taxonomy" id="94237"/>
    <lineage>
        <taxon>Eukaryota</taxon>
        <taxon>Metazoa</taxon>
        <taxon>Chordata</taxon>
        <taxon>Craniata</taxon>
        <taxon>Vertebrata</taxon>
        <taxon>Euteleostomi</taxon>
        <taxon>Actinopterygii</taxon>
        <taxon>Neopterygii</taxon>
        <taxon>Teleostei</taxon>
        <taxon>Neoteleostei</taxon>
        <taxon>Acanthomorphata</taxon>
        <taxon>Eupercaria</taxon>
        <taxon>Tetraodontiformes</taxon>
        <taxon>Molidae</taxon>
        <taxon>Mola</taxon>
    </lineage>
</organism>